<dbReference type="Gene3D" id="1.10.287.130">
    <property type="match status" value="1"/>
</dbReference>
<evidence type="ECO:0000256" key="5">
    <source>
        <dbReference type="PROSITE-ProRule" id="PRU00169"/>
    </source>
</evidence>
<dbReference type="CDD" id="cd16922">
    <property type="entry name" value="HATPase_EvgS-ArcB-TorS-like"/>
    <property type="match status" value="1"/>
</dbReference>
<accession>A0ABT0CKL8</accession>
<evidence type="ECO:0000313" key="10">
    <source>
        <dbReference type="EMBL" id="MCJ8149143.1"/>
    </source>
</evidence>
<keyword evidence="4" id="KW-0902">Two-component regulatory system</keyword>
<dbReference type="CDD" id="cd17546">
    <property type="entry name" value="REC_hyHK_CKI1_RcsC-like"/>
    <property type="match status" value="1"/>
</dbReference>
<keyword evidence="7" id="KW-0472">Membrane</keyword>
<evidence type="ECO:0000259" key="8">
    <source>
        <dbReference type="PROSITE" id="PS50109"/>
    </source>
</evidence>
<dbReference type="PROSITE" id="PS50110">
    <property type="entry name" value="RESPONSE_REGULATORY"/>
    <property type="match status" value="1"/>
</dbReference>
<dbReference type="Gene3D" id="3.40.50.2300">
    <property type="match status" value="1"/>
</dbReference>
<sequence length="758" mass="81085">MSEPVKLQSRLQAEFAEAPSRSARGRLDGEATLEDVASATPAPASDNYATIRNVIAAIGLLCAALVLITGIASGFYVAAAGLGLAGIAGAVFLFLSRQPAAGIETVHDRGWERSETSEILSAIHDVLGDIIVTRTLDGRILRANAILGELTGVADVEGRKLEALGLSFRSQASAHRYDVDMQGPAGMRIYSWHDVTVRDPASGELVVQSIARDVTEERRAEVEREKARQRAEAASDAKSRLLATVSHEIRTPLSGILGMSHLLGQTRLTAEQKNYLAGMRQSGHALVQLVDDLLDFSSIEAGRFQLRPSEEPVRPMLESVVEMLSPRAHEKGIEIGSFVSADVPGLLLYDASRLRQVLYNVVGNAVKFTHRGGVLLETALDGDAILIRVTDTGPGMRPDEQARIFEEFEQTGSAAQRSGGTGLGLAISARILSEAGGALTLESTPGRGSIFTIRMPVEARSRPSRGARKSVLHGSLVFLLAPAGPASAALVHTIGALGGACHLATSVEEAKDVARRLAERGESLTDIIVDNRLAGAFRRELVDMAYFRESAARRIYLVNPEDRGSRAIGKAEGYDSWLIRPLRERSLVEVLRGRMKGIEVRDAINDNRPILKDPPPVAPDPRPAAFSGIRILLAEDDPVNAMLVRSVLERAGHTVRHVPDYPALVSALGGATDAGPFAPDLIVTDLGMPGGEAQEMIARIVRCDYGNARLPVMVLTADNRTGLAEELLAIGADAVLAKPADPARLLGEIARIARRARA</sequence>
<dbReference type="Gene3D" id="3.30.565.10">
    <property type="entry name" value="Histidine kinase-like ATPase, C-terminal domain"/>
    <property type="match status" value="1"/>
</dbReference>
<dbReference type="Pfam" id="PF00072">
    <property type="entry name" value="Response_reg"/>
    <property type="match status" value="1"/>
</dbReference>
<feature type="coiled-coil region" evidence="6">
    <location>
        <begin position="212"/>
        <end position="244"/>
    </location>
</feature>
<evidence type="ECO:0000256" key="6">
    <source>
        <dbReference type="SAM" id="Coils"/>
    </source>
</evidence>
<comment type="catalytic activity">
    <reaction evidence="1">
        <text>ATP + protein L-histidine = ADP + protein N-phospho-L-histidine.</text>
        <dbReference type="EC" id="2.7.13.3"/>
    </reaction>
</comment>
<dbReference type="EMBL" id="JAKVIN010000003">
    <property type="protein sequence ID" value="MCJ8149143.1"/>
    <property type="molecule type" value="Genomic_DNA"/>
</dbReference>
<evidence type="ECO:0000256" key="2">
    <source>
        <dbReference type="ARBA" id="ARBA00012438"/>
    </source>
</evidence>
<dbReference type="RefSeq" id="WP_241599756.1">
    <property type="nucleotide sequence ID" value="NZ_JAKVIN010000003.1"/>
</dbReference>
<comment type="caution">
    <text evidence="10">The sequence shown here is derived from an EMBL/GenBank/DDBJ whole genome shotgun (WGS) entry which is preliminary data.</text>
</comment>
<organism evidence="10 11">
    <name type="scientific">Shinella sedimenti</name>
    <dbReference type="NCBI Taxonomy" id="2919913"/>
    <lineage>
        <taxon>Bacteria</taxon>
        <taxon>Pseudomonadati</taxon>
        <taxon>Pseudomonadota</taxon>
        <taxon>Alphaproteobacteria</taxon>
        <taxon>Hyphomicrobiales</taxon>
        <taxon>Rhizobiaceae</taxon>
        <taxon>Shinella</taxon>
    </lineage>
</organism>
<dbReference type="CDD" id="cd00082">
    <property type="entry name" value="HisKA"/>
    <property type="match status" value="1"/>
</dbReference>
<dbReference type="PRINTS" id="PR00344">
    <property type="entry name" value="BCTRLSENSOR"/>
</dbReference>
<keyword evidence="10" id="KW-0067">ATP-binding</keyword>
<keyword evidence="7" id="KW-1133">Transmembrane helix</keyword>
<dbReference type="SMART" id="SM00387">
    <property type="entry name" value="HATPase_c"/>
    <property type="match status" value="1"/>
</dbReference>
<keyword evidence="6" id="KW-0175">Coiled coil</keyword>
<dbReference type="SMART" id="SM00388">
    <property type="entry name" value="HisKA"/>
    <property type="match status" value="1"/>
</dbReference>
<dbReference type="InterPro" id="IPR003661">
    <property type="entry name" value="HisK_dim/P_dom"/>
</dbReference>
<evidence type="ECO:0000256" key="1">
    <source>
        <dbReference type="ARBA" id="ARBA00000085"/>
    </source>
</evidence>
<evidence type="ECO:0000256" key="3">
    <source>
        <dbReference type="ARBA" id="ARBA00022553"/>
    </source>
</evidence>
<dbReference type="GO" id="GO:0005524">
    <property type="term" value="F:ATP binding"/>
    <property type="evidence" value="ECO:0007669"/>
    <property type="project" value="UniProtKB-KW"/>
</dbReference>
<evidence type="ECO:0000259" key="9">
    <source>
        <dbReference type="PROSITE" id="PS50110"/>
    </source>
</evidence>
<feature type="domain" description="Histidine kinase" evidence="8">
    <location>
        <begin position="244"/>
        <end position="459"/>
    </location>
</feature>
<evidence type="ECO:0000256" key="7">
    <source>
        <dbReference type="SAM" id="Phobius"/>
    </source>
</evidence>
<evidence type="ECO:0000313" key="11">
    <source>
        <dbReference type="Proteomes" id="UP001201844"/>
    </source>
</evidence>
<keyword evidence="7" id="KW-0812">Transmembrane</keyword>
<gene>
    <name evidence="10" type="ORF">MKI86_08330</name>
</gene>
<keyword evidence="10" id="KW-0547">Nucleotide-binding</keyword>
<feature type="transmembrane region" description="Helical" evidence="7">
    <location>
        <begin position="50"/>
        <end position="68"/>
    </location>
</feature>
<dbReference type="PANTHER" id="PTHR45339">
    <property type="entry name" value="HYBRID SIGNAL TRANSDUCTION HISTIDINE KINASE J"/>
    <property type="match status" value="1"/>
</dbReference>
<dbReference type="Pfam" id="PF00512">
    <property type="entry name" value="HisKA"/>
    <property type="match status" value="1"/>
</dbReference>
<dbReference type="SUPFAM" id="SSF55874">
    <property type="entry name" value="ATPase domain of HSP90 chaperone/DNA topoisomerase II/histidine kinase"/>
    <property type="match status" value="1"/>
</dbReference>
<dbReference type="Pfam" id="PF02518">
    <property type="entry name" value="HATPase_c"/>
    <property type="match status" value="1"/>
</dbReference>
<feature type="transmembrane region" description="Helical" evidence="7">
    <location>
        <begin position="75"/>
        <end position="95"/>
    </location>
</feature>
<dbReference type="PANTHER" id="PTHR45339:SF1">
    <property type="entry name" value="HYBRID SIGNAL TRANSDUCTION HISTIDINE KINASE J"/>
    <property type="match status" value="1"/>
</dbReference>
<dbReference type="SMART" id="SM00448">
    <property type="entry name" value="REC"/>
    <property type="match status" value="1"/>
</dbReference>
<keyword evidence="11" id="KW-1185">Reference proteome</keyword>
<feature type="domain" description="Response regulatory" evidence="9">
    <location>
        <begin position="630"/>
        <end position="753"/>
    </location>
</feature>
<dbReference type="InterPro" id="IPR004358">
    <property type="entry name" value="Sig_transdc_His_kin-like_C"/>
</dbReference>
<dbReference type="InterPro" id="IPR003594">
    <property type="entry name" value="HATPase_dom"/>
</dbReference>
<evidence type="ECO:0000256" key="4">
    <source>
        <dbReference type="ARBA" id="ARBA00023012"/>
    </source>
</evidence>
<proteinExistence type="predicted"/>
<dbReference type="SUPFAM" id="SSF52172">
    <property type="entry name" value="CheY-like"/>
    <property type="match status" value="1"/>
</dbReference>
<dbReference type="EC" id="2.7.13.3" evidence="2"/>
<dbReference type="InterPro" id="IPR001789">
    <property type="entry name" value="Sig_transdc_resp-reg_receiver"/>
</dbReference>
<dbReference type="Proteomes" id="UP001201844">
    <property type="component" value="Unassembled WGS sequence"/>
</dbReference>
<dbReference type="InterPro" id="IPR036097">
    <property type="entry name" value="HisK_dim/P_sf"/>
</dbReference>
<dbReference type="PROSITE" id="PS50109">
    <property type="entry name" value="HIS_KIN"/>
    <property type="match status" value="1"/>
</dbReference>
<reference evidence="10 11" key="1">
    <citation type="submission" date="2022-02" db="EMBL/GenBank/DDBJ databases">
        <title>Shinella B3.7 sp. nov., isolated from Sediment (Zhairuo Island).</title>
        <authorList>
            <person name="Chen G."/>
        </authorList>
    </citation>
    <scope>NUCLEOTIDE SEQUENCE [LARGE SCALE GENOMIC DNA]</scope>
    <source>
        <strain evidence="10 11">B3.7</strain>
    </source>
</reference>
<dbReference type="InterPro" id="IPR036890">
    <property type="entry name" value="HATPase_C_sf"/>
</dbReference>
<protein>
    <recommendedName>
        <fullName evidence="2">histidine kinase</fullName>
        <ecNumber evidence="2">2.7.13.3</ecNumber>
    </recommendedName>
</protein>
<dbReference type="InterPro" id="IPR011006">
    <property type="entry name" value="CheY-like_superfamily"/>
</dbReference>
<keyword evidence="3 5" id="KW-0597">Phosphoprotein</keyword>
<name>A0ABT0CKL8_9HYPH</name>
<feature type="modified residue" description="4-aspartylphosphate" evidence="5">
    <location>
        <position position="685"/>
    </location>
</feature>
<dbReference type="SUPFAM" id="SSF47384">
    <property type="entry name" value="Homodimeric domain of signal transducing histidine kinase"/>
    <property type="match status" value="1"/>
</dbReference>
<dbReference type="InterPro" id="IPR005467">
    <property type="entry name" value="His_kinase_dom"/>
</dbReference>